<feature type="signal peptide" evidence="1">
    <location>
        <begin position="1"/>
        <end position="17"/>
    </location>
</feature>
<dbReference type="Gene3D" id="1.10.2080.10">
    <property type="entry name" value="Insect odorant-binding protein A10/Ejaculatory bulb-specific protein 3"/>
    <property type="match status" value="1"/>
</dbReference>
<organism evidence="2 3">
    <name type="scientific">Hyalella azteca</name>
    <name type="common">Amphipod</name>
    <dbReference type="NCBI Taxonomy" id="294128"/>
    <lineage>
        <taxon>Eukaryota</taxon>
        <taxon>Metazoa</taxon>
        <taxon>Ecdysozoa</taxon>
        <taxon>Arthropoda</taxon>
        <taxon>Crustacea</taxon>
        <taxon>Multicrustacea</taxon>
        <taxon>Malacostraca</taxon>
        <taxon>Eumalacostraca</taxon>
        <taxon>Peracarida</taxon>
        <taxon>Amphipoda</taxon>
        <taxon>Senticaudata</taxon>
        <taxon>Talitrida</taxon>
        <taxon>Talitroidea</taxon>
        <taxon>Hyalellidae</taxon>
        <taxon>Hyalella</taxon>
    </lineage>
</organism>
<dbReference type="AlphaFoldDB" id="A0A979FNL7"/>
<gene>
    <name evidence="3" type="primary">LOC108669154</name>
</gene>
<dbReference type="InterPro" id="IPR005055">
    <property type="entry name" value="A10/PebIII"/>
</dbReference>
<sequence>MLRSLLLSLFFVAFVAAKPQTRTLPAGAAPGNLGSGDFNLLPPGTRLSELTTAQLDKFFANTASVQSLTNCLVNPKGCKSESGRNLVKQITSLKSRGQCTDCAPGEQQRLNEIIYYFVKNFRDRHPDMWDLALPRVIHIVAGLAAN</sequence>
<dbReference type="Pfam" id="PF03392">
    <property type="entry name" value="OS-D"/>
    <property type="match status" value="1"/>
</dbReference>
<dbReference type="GeneID" id="108669154"/>
<accession>A0A979FNL7</accession>
<evidence type="ECO:0000256" key="1">
    <source>
        <dbReference type="SAM" id="SignalP"/>
    </source>
</evidence>
<evidence type="ECO:0000313" key="3">
    <source>
        <dbReference type="RefSeq" id="XP_047738086.1"/>
    </source>
</evidence>
<dbReference type="InterPro" id="IPR036682">
    <property type="entry name" value="OS_D_A10/PebIII_sf"/>
</dbReference>
<dbReference type="OrthoDB" id="6389358at2759"/>
<name>A0A979FNL7_HYAAZ</name>
<evidence type="ECO:0000313" key="2">
    <source>
        <dbReference type="Proteomes" id="UP000694843"/>
    </source>
</evidence>
<dbReference type="RefSeq" id="XP_047738086.1">
    <property type="nucleotide sequence ID" value="XM_047882130.1"/>
</dbReference>
<dbReference type="KEGG" id="hazt:108669154"/>
<feature type="chain" id="PRO_5037907479" evidence="1">
    <location>
        <begin position="18"/>
        <end position="146"/>
    </location>
</feature>
<reference evidence="3" key="1">
    <citation type="submission" date="2025-08" db="UniProtKB">
        <authorList>
            <consortium name="RefSeq"/>
        </authorList>
    </citation>
    <scope>IDENTIFICATION</scope>
    <source>
        <tissue evidence="3">Whole organism</tissue>
    </source>
</reference>
<proteinExistence type="predicted"/>
<keyword evidence="1" id="KW-0732">Signal</keyword>
<dbReference type="Proteomes" id="UP000694843">
    <property type="component" value="Unplaced"/>
</dbReference>
<keyword evidence="2" id="KW-1185">Reference proteome</keyword>
<protein>
    <submittedName>
        <fullName evidence="3">Uncharacterized protein LOC108669154</fullName>
    </submittedName>
</protein>
<dbReference type="SUPFAM" id="SSF100910">
    <property type="entry name" value="Chemosensory protein Csp2"/>
    <property type="match status" value="1"/>
</dbReference>